<evidence type="ECO:0000256" key="1">
    <source>
        <dbReference type="ARBA" id="ARBA00004370"/>
    </source>
</evidence>
<dbReference type="Pfam" id="PF22919">
    <property type="entry name" value="ATP-synt_VA_C"/>
    <property type="match status" value="1"/>
</dbReference>
<keyword evidence="5" id="KW-0067">ATP-binding</keyword>
<proteinExistence type="inferred from homology"/>
<feature type="domain" description="ATP synthase A/B type C-terminal" evidence="12">
    <location>
        <begin position="119"/>
        <end position="179"/>
    </location>
</feature>
<evidence type="ECO:0000256" key="10">
    <source>
        <dbReference type="ARBA" id="ARBA00023310"/>
    </source>
</evidence>
<comment type="subcellular location">
    <subcellularLocation>
        <location evidence="1">Membrane</location>
    </subcellularLocation>
</comment>
<evidence type="ECO:0000256" key="8">
    <source>
        <dbReference type="ARBA" id="ARBA00023136"/>
    </source>
</evidence>
<dbReference type="GO" id="GO:0005524">
    <property type="term" value="F:ATP binding"/>
    <property type="evidence" value="ECO:0007669"/>
    <property type="project" value="UniProtKB-KW"/>
</dbReference>
<evidence type="ECO:0000256" key="5">
    <source>
        <dbReference type="ARBA" id="ARBA00022840"/>
    </source>
</evidence>
<evidence type="ECO:0000256" key="6">
    <source>
        <dbReference type="ARBA" id="ARBA00022967"/>
    </source>
</evidence>
<dbReference type="InterPro" id="IPR050053">
    <property type="entry name" value="ATPase_alpha/beta_chains"/>
</dbReference>
<dbReference type="GO" id="GO:0045259">
    <property type="term" value="C:proton-transporting ATP synthase complex"/>
    <property type="evidence" value="ECO:0007669"/>
    <property type="project" value="UniProtKB-KW"/>
</dbReference>
<keyword evidence="6" id="KW-1278">Translocase</keyword>
<dbReference type="PROSITE" id="PS00152">
    <property type="entry name" value="ATPASE_ALPHA_BETA"/>
    <property type="match status" value="1"/>
</dbReference>
<name>Q4PJ51_9BACT</name>
<dbReference type="SUPFAM" id="SSF52540">
    <property type="entry name" value="P-loop containing nucleoside triphosphate hydrolases"/>
    <property type="match status" value="1"/>
</dbReference>
<keyword evidence="4" id="KW-0547">Nucleotide-binding</keyword>
<dbReference type="EMBL" id="DQ088863">
    <property type="protein sequence ID" value="AAY82782.1"/>
    <property type="molecule type" value="Genomic_DNA"/>
</dbReference>
<evidence type="ECO:0000256" key="7">
    <source>
        <dbReference type="ARBA" id="ARBA00023065"/>
    </source>
</evidence>
<dbReference type="PANTHER" id="PTHR15184">
    <property type="entry name" value="ATP SYNTHASE"/>
    <property type="match status" value="1"/>
</dbReference>
<dbReference type="PANTHER" id="PTHR15184:SF71">
    <property type="entry name" value="ATP SYNTHASE SUBUNIT BETA, MITOCHONDRIAL"/>
    <property type="match status" value="1"/>
</dbReference>
<dbReference type="InterPro" id="IPR055190">
    <property type="entry name" value="ATP-synt_VA_C"/>
</dbReference>
<keyword evidence="9" id="KW-0139">CF(1)</keyword>
<evidence type="ECO:0000256" key="4">
    <source>
        <dbReference type="ARBA" id="ARBA00022741"/>
    </source>
</evidence>
<sequence>MRAGTHCFCGYHLSYSLDGYRSLGVSWSYAISGWNASATLAEEMGVLQERISSTKTGSITSIQTVYVSTDARTHPIATRTSTHLDATVVLSRNNAGLGISPSVDTLDSSSQLLEPLIIGQEHYDTTRAQQGVLQKYKEYYIYSRKSGMDELSEDDKRASNRARKIQRYLSQTFYVAETITGRPGKYVSLKDTNLEFHP</sequence>
<evidence type="ECO:0000256" key="9">
    <source>
        <dbReference type="ARBA" id="ARBA00023196"/>
    </source>
</evidence>
<dbReference type="SUPFAM" id="SSF47917">
    <property type="entry name" value="C-terminal domain of alpha and beta subunits of F1 ATP synthase"/>
    <property type="match status" value="1"/>
</dbReference>
<reference evidence="13" key="1">
    <citation type="journal article" date="2005" name="PLoS Biol.">
        <title>New insights into metabolic properties of marine bacteria encoding proteorhodopsins.</title>
        <authorList>
            <person name="Sabehi G."/>
            <person name="Loy A."/>
            <person name="Jung K.H."/>
            <person name="Partha R."/>
            <person name="Spudich J.L."/>
            <person name="Isaacson T."/>
            <person name="Hirschberg J."/>
            <person name="Wagner M."/>
            <person name="Beja O."/>
        </authorList>
    </citation>
    <scope>NUCLEOTIDE SEQUENCE</scope>
</reference>
<evidence type="ECO:0000313" key="13">
    <source>
        <dbReference type="EMBL" id="AAY82782.1"/>
    </source>
</evidence>
<keyword evidence="8" id="KW-0472">Membrane</keyword>
<keyword evidence="3" id="KW-0813">Transport</keyword>
<keyword evidence="10" id="KW-0066">ATP synthesis</keyword>
<dbReference type="Pfam" id="PF00006">
    <property type="entry name" value="ATP-synt_ab"/>
    <property type="match status" value="1"/>
</dbReference>
<comment type="similarity">
    <text evidence="2">Belongs to the ATPase alpha/beta chains family.</text>
</comment>
<dbReference type="InterPro" id="IPR020003">
    <property type="entry name" value="ATPase_a/bsu_AS"/>
</dbReference>
<evidence type="ECO:0000259" key="11">
    <source>
        <dbReference type="Pfam" id="PF00006"/>
    </source>
</evidence>
<feature type="domain" description="ATPase F1/V1/A1 complex alpha/beta subunit nucleotide-binding" evidence="11">
    <location>
        <begin position="38"/>
        <end position="110"/>
    </location>
</feature>
<protein>
    <submittedName>
        <fullName evidence="13">Predicted F0F1-type ATP synthase beta subunit</fullName>
    </submittedName>
</protein>
<evidence type="ECO:0000259" key="12">
    <source>
        <dbReference type="Pfam" id="PF22919"/>
    </source>
</evidence>
<dbReference type="InterPro" id="IPR000194">
    <property type="entry name" value="ATPase_F1/V1/A1_a/bsu_nucl-bd"/>
</dbReference>
<dbReference type="Gene3D" id="3.40.50.300">
    <property type="entry name" value="P-loop containing nucleotide triphosphate hydrolases"/>
    <property type="match status" value="1"/>
</dbReference>
<organism evidence="13">
    <name type="scientific">uncultured bacterium eBACred22E04</name>
    <dbReference type="NCBI Taxonomy" id="334274"/>
    <lineage>
        <taxon>Bacteria</taxon>
        <taxon>environmental samples</taxon>
    </lineage>
</organism>
<dbReference type="InterPro" id="IPR024034">
    <property type="entry name" value="ATPase_F1/V1_b/a_C"/>
</dbReference>
<dbReference type="InterPro" id="IPR027417">
    <property type="entry name" value="P-loop_NTPase"/>
</dbReference>
<dbReference type="Gene3D" id="1.10.1140.10">
    <property type="entry name" value="Bovine Mitochondrial F1-atpase, Atp Synthase Beta Chain, Chain D, domain 3"/>
    <property type="match status" value="1"/>
</dbReference>
<dbReference type="GO" id="GO:0046933">
    <property type="term" value="F:proton-transporting ATP synthase activity, rotational mechanism"/>
    <property type="evidence" value="ECO:0007669"/>
    <property type="project" value="TreeGrafter"/>
</dbReference>
<evidence type="ECO:0000256" key="3">
    <source>
        <dbReference type="ARBA" id="ARBA00022448"/>
    </source>
</evidence>
<keyword evidence="7" id="KW-0406">Ion transport</keyword>
<dbReference type="AlphaFoldDB" id="Q4PJ51"/>
<evidence type="ECO:0000256" key="2">
    <source>
        <dbReference type="ARBA" id="ARBA00008936"/>
    </source>
</evidence>
<accession>Q4PJ51</accession>